<name>A0A8S5KZL8_9VIRU</name>
<proteinExistence type="predicted"/>
<evidence type="ECO:0000313" key="1">
    <source>
        <dbReference type="EMBL" id="DAD50752.1"/>
    </source>
</evidence>
<reference evidence="1" key="1">
    <citation type="submission" date="2020-09" db="EMBL/GenBank/DDBJ databases">
        <title>Leviviricetes taxonomy.</title>
        <authorList>
            <person name="Stockdale S.R."/>
            <person name="Callanan J."/>
            <person name="Adriaenssens E.M."/>
            <person name="Kuhn J.H."/>
            <person name="Rumnieks J."/>
            <person name="Shkoporov A."/>
            <person name="Draper L.A."/>
            <person name="Ross P."/>
            <person name="Hill C."/>
        </authorList>
    </citation>
    <scope>NUCLEOTIDE SEQUENCE</scope>
</reference>
<dbReference type="GO" id="GO:0019028">
    <property type="term" value="C:viral capsid"/>
    <property type="evidence" value="ECO:0007669"/>
    <property type="project" value="UniProtKB-KW"/>
</dbReference>
<keyword evidence="2" id="KW-1185">Reference proteome</keyword>
<dbReference type="Proteomes" id="UP000679454">
    <property type="component" value="Segment"/>
</dbReference>
<dbReference type="GeneID" id="80398468"/>
<accession>A0A8S5KZL8</accession>
<gene>
    <name evidence="1" type="primary">SRR6960803_10_2</name>
</gene>
<keyword evidence="1" id="KW-0167">Capsid protein</keyword>
<dbReference type="KEGG" id="vg:80398468"/>
<protein>
    <submittedName>
        <fullName evidence="1">Coat protein</fullName>
    </submittedName>
</protein>
<evidence type="ECO:0000313" key="2">
    <source>
        <dbReference type="Proteomes" id="UP000679454"/>
    </source>
</evidence>
<keyword evidence="1" id="KW-0946">Virion</keyword>
<sequence>MPNMASLTVKKADEVTNITYDALTGAAGDGSLAVWRQDTGAAGGMPVGHRATLTMGTVFNGPRTARRATIIFKRPYTTQNTVTSKYETKDSVVARLELTMPLAIPATDINEGVYQFLNCVAAALIKQSVAAGYAPQ</sequence>
<dbReference type="EMBL" id="BK013617">
    <property type="protein sequence ID" value="DAD50752.1"/>
    <property type="molecule type" value="Genomic_RNA"/>
</dbReference>
<dbReference type="RefSeq" id="YP_010769449.1">
    <property type="nucleotide sequence ID" value="NC_073978.1"/>
</dbReference>
<organism evidence="1 2">
    <name type="scientific">ssRNA phage SRR6960803_10</name>
    <dbReference type="NCBI Taxonomy" id="2786613"/>
    <lineage>
        <taxon>Viruses</taxon>
        <taxon>Riboviria</taxon>
        <taxon>Orthornavirae</taxon>
        <taxon>Lenarviricota</taxon>
        <taxon>Leviviricetes</taxon>
        <taxon>Norzivirales</taxon>
        <taxon>Fiersviridae</taxon>
        <taxon>Nehwtovirus</taxon>
        <taxon>Nehwtovirus limadaptatum</taxon>
        <taxon>Kenamavirus limadaptatum</taxon>
    </lineage>
</organism>